<reference evidence="1 2" key="1">
    <citation type="journal article" date="2009" name="Stand. Genomic Sci.">
        <title>Complete genome sequence of Stackebrandtia nassauensis type strain (LLR-40K-21).</title>
        <authorList>
            <person name="Munk C."/>
            <person name="Lapidus A."/>
            <person name="Copeland A."/>
            <person name="Jando M."/>
            <person name="Mayilraj S."/>
            <person name="Glavina Del Rio T."/>
            <person name="Nolan M."/>
            <person name="Chen F."/>
            <person name="Lucas S."/>
            <person name="Tice H."/>
            <person name="Cheng J.F."/>
            <person name="Han C."/>
            <person name="Detter J.C."/>
            <person name="Bruce D."/>
            <person name="Goodwin L."/>
            <person name="Chain P."/>
            <person name="Pitluck S."/>
            <person name="Goker M."/>
            <person name="Ovchinikova G."/>
            <person name="Pati A."/>
            <person name="Ivanova N."/>
            <person name="Mavromatis K."/>
            <person name="Chen A."/>
            <person name="Palaniappan K."/>
            <person name="Land M."/>
            <person name="Hauser L."/>
            <person name="Chang Y.J."/>
            <person name="Jeffries C.D."/>
            <person name="Bristow J."/>
            <person name="Eisen J.A."/>
            <person name="Markowitz V."/>
            <person name="Hugenholtz P."/>
            <person name="Kyrpides N.C."/>
            <person name="Klenk H.P."/>
        </authorList>
    </citation>
    <scope>NUCLEOTIDE SEQUENCE [LARGE SCALE GENOMIC DNA]</scope>
    <source>
        <strain evidence="2">DSM 44728 / CIP 108903 / NRRL B-16338 / NBRC 102104 / LLR-40K-21</strain>
    </source>
</reference>
<dbReference type="STRING" id="446470.Snas_4489"/>
<dbReference type="HOGENOM" id="CLU_2384730_0_0_11"/>
<evidence type="ECO:0000313" key="2">
    <source>
        <dbReference type="Proteomes" id="UP000000844"/>
    </source>
</evidence>
<name>D3Q585_STANL</name>
<proteinExistence type="predicted"/>
<keyword evidence="2" id="KW-1185">Reference proteome</keyword>
<protein>
    <submittedName>
        <fullName evidence="1">Uncharacterized protein</fullName>
    </submittedName>
</protein>
<dbReference type="RefSeq" id="WP_013019705.1">
    <property type="nucleotide sequence ID" value="NC_013947.1"/>
</dbReference>
<organism evidence="1 2">
    <name type="scientific">Stackebrandtia nassauensis (strain DSM 44728 / CIP 108903 / NRRL B-16338 / NBRC 102104 / LLR-40K-21)</name>
    <dbReference type="NCBI Taxonomy" id="446470"/>
    <lineage>
        <taxon>Bacteria</taxon>
        <taxon>Bacillati</taxon>
        <taxon>Actinomycetota</taxon>
        <taxon>Actinomycetes</taxon>
        <taxon>Glycomycetales</taxon>
        <taxon>Glycomycetaceae</taxon>
        <taxon>Stackebrandtia</taxon>
    </lineage>
</organism>
<sequence>MNHWHKMEIRPREFTDHWGDDIGVYLRPPRGARVGRLLAQVVLDEWADSMGRKAPRLTTRNLVGRVDEPWPKDFKKMFDEPAPIEVRRVKRRRK</sequence>
<gene>
    <name evidence="1" type="ordered locus">Snas_4489</name>
</gene>
<dbReference type="EMBL" id="CP001778">
    <property type="protein sequence ID" value="ADD44134.1"/>
    <property type="molecule type" value="Genomic_DNA"/>
</dbReference>
<dbReference type="Proteomes" id="UP000000844">
    <property type="component" value="Chromosome"/>
</dbReference>
<accession>D3Q585</accession>
<evidence type="ECO:0000313" key="1">
    <source>
        <dbReference type="EMBL" id="ADD44134.1"/>
    </source>
</evidence>
<dbReference type="AlphaFoldDB" id="D3Q585"/>
<dbReference type="KEGG" id="sna:Snas_4489"/>